<evidence type="ECO:0000256" key="11">
    <source>
        <dbReference type="SAM" id="SignalP"/>
    </source>
</evidence>
<keyword evidence="6 14" id="KW-0418">Kinase</keyword>
<dbReference type="GO" id="GO:0016301">
    <property type="term" value="F:kinase activity"/>
    <property type="evidence" value="ECO:0007669"/>
    <property type="project" value="UniProtKB-KW"/>
</dbReference>
<evidence type="ECO:0000256" key="5">
    <source>
        <dbReference type="ARBA" id="ARBA00022741"/>
    </source>
</evidence>
<keyword evidence="10" id="KW-1133">Transmembrane helix</keyword>
<keyword evidence="15" id="KW-1185">Reference proteome</keyword>
<dbReference type="InterPro" id="IPR036890">
    <property type="entry name" value="HATPase_C_sf"/>
</dbReference>
<dbReference type="PANTHER" id="PTHR24421">
    <property type="entry name" value="NITRATE/NITRITE SENSOR PROTEIN NARX-RELATED"/>
    <property type="match status" value="1"/>
</dbReference>
<protein>
    <recommendedName>
        <fullName evidence="2">histidine kinase</fullName>
        <ecNumber evidence="2">2.7.13.3</ecNumber>
    </recommendedName>
</protein>
<dbReference type="EMBL" id="JBEZNA010000130">
    <property type="protein sequence ID" value="MEU9581550.1"/>
    <property type="molecule type" value="Genomic_DNA"/>
</dbReference>
<feature type="signal peptide" evidence="11">
    <location>
        <begin position="1"/>
        <end position="24"/>
    </location>
</feature>
<keyword evidence="4" id="KW-0808">Transferase</keyword>
<evidence type="ECO:0000256" key="6">
    <source>
        <dbReference type="ARBA" id="ARBA00022777"/>
    </source>
</evidence>
<evidence type="ECO:0000256" key="10">
    <source>
        <dbReference type="SAM" id="Phobius"/>
    </source>
</evidence>
<feature type="compositionally biased region" description="Gly residues" evidence="9">
    <location>
        <begin position="278"/>
        <end position="292"/>
    </location>
</feature>
<dbReference type="RefSeq" id="WP_359278275.1">
    <property type="nucleotide sequence ID" value="NZ_JBEZNA010000130.1"/>
</dbReference>
<feature type="region of interest" description="Disordered" evidence="9">
    <location>
        <begin position="272"/>
        <end position="292"/>
    </location>
</feature>
<dbReference type="InterPro" id="IPR003594">
    <property type="entry name" value="HATPase_dom"/>
</dbReference>
<evidence type="ECO:0000256" key="1">
    <source>
        <dbReference type="ARBA" id="ARBA00000085"/>
    </source>
</evidence>
<dbReference type="Pfam" id="PF02518">
    <property type="entry name" value="HATPase_c"/>
    <property type="match status" value="1"/>
</dbReference>
<feature type="non-terminal residue" evidence="14">
    <location>
        <position position="1"/>
    </location>
</feature>
<feature type="domain" description="Histidine kinase/HSP90-like ATPase" evidence="12">
    <location>
        <begin position="235"/>
        <end position="332"/>
    </location>
</feature>
<accession>A0ABV3EZA7</accession>
<feature type="chain" id="PRO_5045375300" description="histidine kinase" evidence="11">
    <location>
        <begin position="25"/>
        <end position="338"/>
    </location>
</feature>
<dbReference type="EC" id="2.7.13.3" evidence="2"/>
<keyword evidence="5" id="KW-0547">Nucleotide-binding</keyword>
<keyword evidence="11" id="KW-0732">Signal</keyword>
<dbReference type="InterPro" id="IPR050482">
    <property type="entry name" value="Sensor_HK_TwoCompSys"/>
</dbReference>
<keyword evidence="10" id="KW-0472">Membrane</keyword>
<name>A0ABV3EZA7_9ACTN</name>
<comment type="caution">
    <text evidence="14">The sequence shown here is derived from an EMBL/GenBank/DDBJ whole genome shotgun (WGS) entry which is preliminary data.</text>
</comment>
<gene>
    <name evidence="14" type="ORF">AB0D95_30505</name>
</gene>
<dbReference type="CDD" id="cd16917">
    <property type="entry name" value="HATPase_UhpB-NarQ-NarX-like"/>
    <property type="match status" value="1"/>
</dbReference>
<evidence type="ECO:0000256" key="7">
    <source>
        <dbReference type="ARBA" id="ARBA00022840"/>
    </source>
</evidence>
<evidence type="ECO:0000313" key="14">
    <source>
        <dbReference type="EMBL" id="MEU9581550.1"/>
    </source>
</evidence>
<reference evidence="14 15" key="1">
    <citation type="submission" date="2024-06" db="EMBL/GenBank/DDBJ databases">
        <title>The Natural Products Discovery Center: Release of the First 8490 Sequenced Strains for Exploring Actinobacteria Biosynthetic Diversity.</title>
        <authorList>
            <person name="Kalkreuter E."/>
            <person name="Kautsar S.A."/>
            <person name="Yang D."/>
            <person name="Bader C.D."/>
            <person name="Teijaro C.N."/>
            <person name="Fluegel L."/>
            <person name="Davis C.M."/>
            <person name="Simpson J.R."/>
            <person name="Lauterbach L."/>
            <person name="Steele A.D."/>
            <person name="Gui C."/>
            <person name="Meng S."/>
            <person name="Li G."/>
            <person name="Viehrig K."/>
            <person name="Ye F."/>
            <person name="Su P."/>
            <person name="Kiefer A.F."/>
            <person name="Nichols A."/>
            <person name="Cepeda A.J."/>
            <person name="Yan W."/>
            <person name="Fan B."/>
            <person name="Jiang Y."/>
            <person name="Adhikari A."/>
            <person name="Zheng C.-J."/>
            <person name="Schuster L."/>
            <person name="Cowan T.M."/>
            <person name="Smanski M.J."/>
            <person name="Chevrette M.G."/>
            <person name="De Carvalho L.P.S."/>
            <person name="Shen B."/>
        </authorList>
    </citation>
    <scope>NUCLEOTIDE SEQUENCE [LARGE SCALE GENOMIC DNA]</scope>
    <source>
        <strain evidence="14 15">NPDC048117</strain>
    </source>
</reference>
<keyword evidence="10" id="KW-0812">Transmembrane</keyword>
<dbReference type="Pfam" id="PF07730">
    <property type="entry name" value="HisKA_3"/>
    <property type="match status" value="1"/>
</dbReference>
<evidence type="ECO:0000256" key="8">
    <source>
        <dbReference type="ARBA" id="ARBA00023012"/>
    </source>
</evidence>
<dbReference type="InterPro" id="IPR011712">
    <property type="entry name" value="Sig_transdc_His_kin_sub3_dim/P"/>
</dbReference>
<evidence type="ECO:0000259" key="12">
    <source>
        <dbReference type="Pfam" id="PF02518"/>
    </source>
</evidence>
<evidence type="ECO:0000256" key="3">
    <source>
        <dbReference type="ARBA" id="ARBA00022553"/>
    </source>
</evidence>
<organism evidence="14 15">
    <name type="scientific">Streptomyces chilikensis</name>
    <dbReference type="NCBI Taxonomy" id="1194079"/>
    <lineage>
        <taxon>Bacteria</taxon>
        <taxon>Bacillati</taxon>
        <taxon>Actinomycetota</taxon>
        <taxon>Actinomycetes</taxon>
        <taxon>Kitasatosporales</taxon>
        <taxon>Streptomycetaceae</taxon>
        <taxon>Streptomyces</taxon>
    </lineage>
</organism>
<feature type="domain" description="Signal transduction histidine kinase subgroup 3 dimerisation and phosphoacceptor" evidence="13">
    <location>
        <begin position="126"/>
        <end position="190"/>
    </location>
</feature>
<evidence type="ECO:0000259" key="13">
    <source>
        <dbReference type="Pfam" id="PF07730"/>
    </source>
</evidence>
<keyword evidence="3" id="KW-0597">Phosphoprotein</keyword>
<keyword evidence="7" id="KW-0067">ATP-binding</keyword>
<sequence>PQAWAACGAALVSLACSVRLGAAAAGPGSAPDQASDLYVAFEPVALITLLYVTARRGSRTGTVVGLPLLMTAVVLRPLAVDVDEGSSIVALVLTLVAAGALAAGLTGRLVTASRRQREEQVRLEQRLAFARDLHDFVAHHVSGIVVQAQGARAVAARDPQAVAGALALIENTGTQALTAMREMVGALREDTGPRTRAPGTDGIRALAEDAALPGVRVEYTESGPAAELPADAAHLVERVVMEALTNVRKHARDCTAVQVALDVSRRRVSARITDDGRPGGTGPVTRAGGGYGLRGLREVADAAGGTLTAGPVPDGPSDTGGGWQVALRLPLPLRQVHP</sequence>
<evidence type="ECO:0000256" key="4">
    <source>
        <dbReference type="ARBA" id="ARBA00022679"/>
    </source>
</evidence>
<dbReference type="SUPFAM" id="SSF55874">
    <property type="entry name" value="ATPase domain of HSP90 chaperone/DNA topoisomerase II/histidine kinase"/>
    <property type="match status" value="1"/>
</dbReference>
<dbReference type="Proteomes" id="UP001551584">
    <property type="component" value="Unassembled WGS sequence"/>
</dbReference>
<comment type="catalytic activity">
    <reaction evidence="1">
        <text>ATP + protein L-histidine = ADP + protein N-phospho-L-histidine.</text>
        <dbReference type="EC" id="2.7.13.3"/>
    </reaction>
</comment>
<evidence type="ECO:0000256" key="2">
    <source>
        <dbReference type="ARBA" id="ARBA00012438"/>
    </source>
</evidence>
<proteinExistence type="predicted"/>
<feature type="transmembrane region" description="Helical" evidence="10">
    <location>
        <begin position="85"/>
        <end position="107"/>
    </location>
</feature>
<keyword evidence="8" id="KW-0902">Two-component regulatory system</keyword>
<evidence type="ECO:0000256" key="9">
    <source>
        <dbReference type="SAM" id="MobiDB-lite"/>
    </source>
</evidence>
<evidence type="ECO:0000313" key="15">
    <source>
        <dbReference type="Proteomes" id="UP001551584"/>
    </source>
</evidence>
<feature type="transmembrane region" description="Helical" evidence="10">
    <location>
        <begin position="61"/>
        <end position="79"/>
    </location>
</feature>
<dbReference type="Gene3D" id="3.30.565.10">
    <property type="entry name" value="Histidine kinase-like ATPase, C-terminal domain"/>
    <property type="match status" value="1"/>
</dbReference>
<dbReference type="PANTHER" id="PTHR24421:SF10">
    <property type="entry name" value="NITRATE_NITRITE SENSOR PROTEIN NARQ"/>
    <property type="match status" value="1"/>
</dbReference>
<dbReference type="Gene3D" id="1.20.5.1930">
    <property type="match status" value="1"/>
</dbReference>
<feature type="transmembrane region" description="Helical" evidence="10">
    <location>
        <begin position="37"/>
        <end position="54"/>
    </location>
</feature>